<evidence type="ECO:0000313" key="4">
    <source>
        <dbReference type="EMBL" id="TDS80613.1"/>
    </source>
</evidence>
<accession>A0A4R7FS17</accession>
<dbReference type="EMBL" id="SOAM01000001">
    <property type="protein sequence ID" value="TDS80613.1"/>
    <property type="molecule type" value="Genomic_DNA"/>
</dbReference>
<evidence type="ECO:0000313" key="5">
    <source>
        <dbReference type="Proteomes" id="UP000295344"/>
    </source>
</evidence>
<dbReference type="PIRSF" id="PIRSF028756">
    <property type="entry name" value="PPK2_prd"/>
    <property type="match status" value="1"/>
</dbReference>
<dbReference type="AlphaFoldDB" id="A0A4R7FS17"/>
<protein>
    <submittedName>
        <fullName evidence="4">PPK2 family polyphosphate:nucleotide phosphotransferase</fullName>
    </submittedName>
</protein>
<keyword evidence="5" id="KW-1185">Reference proteome</keyword>
<keyword evidence="1 4" id="KW-0808">Transferase</keyword>
<organism evidence="4 5">
    <name type="scientific">Amnibacterium kyonggiense</name>
    <dbReference type="NCBI Taxonomy" id="595671"/>
    <lineage>
        <taxon>Bacteria</taxon>
        <taxon>Bacillati</taxon>
        <taxon>Actinomycetota</taxon>
        <taxon>Actinomycetes</taxon>
        <taxon>Micrococcales</taxon>
        <taxon>Microbacteriaceae</taxon>
        <taxon>Amnibacterium</taxon>
    </lineage>
</organism>
<name>A0A4R7FS17_9MICO</name>
<sequence>MSKDASLRDALRVPHGPISVSGFDSGAKPLEPKSKRLEHDLDQMADLQERLWAESTGGGERRVLLVLQGMDTAGKGGVVKHAVGVFGPIGVEYSAFKKPTEEERAHDFLWRIRKRLPGPGMIGVFDRSHYEDVLVVRVHDLVPKAEWETRYDAINAFEQELVDGGTTVVKVFLHVSYDVQRERLLRRLARPDKHWKFNPSDIDERAHWDEYRAAYDAVLERTNTDAAPWYVVPADHKTYRNWAVAELLRETLVELDPRYPQPDLDVATLRERLAPPH</sequence>
<comment type="caution">
    <text evidence="4">The sequence shown here is derived from an EMBL/GenBank/DDBJ whole genome shotgun (WGS) entry which is preliminary data.</text>
</comment>
<dbReference type="GO" id="GO:0008976">
    <property type="term" value="F:polyphosphate kinase activity"/>
    <property type="evidence" value="ECO:0007669"/>
    <property type="project" value="InterPro"/>
</dbReference>
<evidence type="ECO:0000256" key="1">
    <source>
        <dbReference type="ARBA" id="ARBA00022679"/>
    </source>
</evidence>
<dbReference type="PANTHER" id="PTHR34383:SF3">
    <property type="entry name" value="POLYPHOSPHATE:AMP PHOSPHOTRANSFERASE"/>
    <property type="match status" value="1"/>
</dbReference>
<evidence type="ECO:0000256" key="2">
    <source>
        <dbReference type="ARBA" id="ARBA00022777"/>
    </source>
</evidence>
<dbReference type="GO" id="GO:0006797">
    <property type="term" value="P:polyphosphate metabolic process"/>
    <property type="evidence" value="ECO:0007669"/>
    <property type="project" value="InterPro"/>
</dbReference>
<keyword evidence="2" id="KW-0418">Kinase</keyword>
<dbReference type="InterPro" id="IPR022300">
    <property type="entry name" value="PPK2-rel_1"/>
</dbReference>
<dbReference type="PANTHER" id="PTHR34383">
    <property type="entry name" value="POLYPHOSPHATE:AMP PHOSPHOTRANSFERASE-RELATED"/>
    <property type="match status" value="1"/>
</dbReference>
<reference evidence="4 5" key="1">
    <citation type="submission" date="2019-03" db="EMBL/GenBank/DDBJ databases">
        <title>Genomic Encyclopedia of Archaeal and Bacterial Type Strains, Phase II (KMG-II): from individual species to whole genera.</title>
        <authorList>
            <person name="Goeker M."/>
        </authorList>
    </citation>
    <scope>NUCLEOTIDE SEQUENCE [LARGE SCALE GENOMIC DNA]</scope>
    <source>
        <strain evidence="4 5">DSM 24782</strain>
    </source>
</reference>
<dbReference type="Proteomes" id="UP000295344">
    <property type="component" value="Unassembled WGS sequence"/>
</dbReference>
<dbReference type="SUPFAM" id="SSF52540">
    <property type="entry name" value="P-loop containing nucleoside triphosphate hydrolases"/>
    <property type="match status" value="1"/>
</dbReference>
<feature type="domain" description="Polyphosphate kinase-2-related" evidence="3">
    <location>
        <begin position="41"/>
        <end position="251"/>
    </location>
</feature>
<evidence type="ECO:0000259" key="3">
    <source>
        <dbReference type="Pfam" id="PF03976"/>
    </source>
</evidence>
<dbReference type="Pfam" id="PF03976">
    <property type="entry name" value="PPK2"/>
    <property type="match status" value="1"/>
</dbReference>
<dbReference type="InterPro" id="IPR022488">
    <property type="entry name" value="PPK2-related"/>
</dbReference>
<proteinExistence type="predicted"/>
<dbReference type="Gene3D" id="3.40.50.300">
    <property type="entry name" value="P-loop containing nucleotide triphosphate hydrolases"/>
    <property type="match status" value="1"/>
</dbReference>
<dbReference type="OrthoDB" id="9775224at2"/>
<dbReference type="InterPro" id="IPR016898">
    <property type="entry name" value="Polyphosphate_phosphotransfera"/>
</dbReference>
<gene>
    <name evidence="4" type="ORF">CLV52_1179</name>
</gene>
<dbReference type="NCBIfam" id="TIGR03709">
    <property type="entry name" value="PPK2_rel_1"/>
    <property type="match status" value="1"/>
</dbReference>
<dbReference type="InterPro" id="IPR027417">
    <property type="entry name" value="P-loop_NTPase"/>
</dbReference>
<dbReference type="RefSeq" id="WP_133765312.1">
    <property type="nucleotide sequence ID" value="NZ_BAAARP010000001.1"/>
</dbReference>